<keyword evidence="3" id="KW-1185">Reference proteome</keyword>
<accession>A0A8J3DZI6</accession>
<protein>
    <recommendedName>
        <fullName evidence="1">SnoaL-like domain-containing protein</fullName>
    </recommendedName>
</protein>
<dbReference type="EMBL" id="BNAI01000001">
    <property type="protein sequence ID" value="GHF03750.1"/>
    <property type="molecule type" value="Genomic_DNA"/>
</dbReference>
<feature type="domain" description="SnoaL-like" evidence="1">
    <location>
        <begin position="9"/>
        <end position="108"/>
    </location>
</feature>
<reference evidence="2" key="1">
    <citation type="journal article" date="2014" name="Int. J. Syst. Evol. Microbiol.">
        <title>Complete genome sequence of Corynebacterium casei LMG S-19264T (=DSM 44701T), isolated from a smear-ripened cheese.</title>
        <authorList>
            <consortium name="US DOE Joint Genome Institute (JGI-PGF)"/>
            <person name="Walter F."/>
            <person name="Albersmeier A."/>
            <person name="Kalinowski J."/>
            <person name="Ruckert C."/>
        </authorList>
    </citation>
    <scope>NUCLEOTIDE SEQUENCE</scope>
    <source>
        <strain evidence="2">CGMCC 1.16548</strain>
    </source>
</reference>
<dbReference type="Proteomes" id="UP000617531">
    <property type="component" value="Unassembled WGS sequence"/>
</dbReference>
<dbReference type="RefSeq" id="WP_191281352.1">
    <property type="nucleotide sequence ID" value="NZ_BNAI01000001.1"/>
</dbReference>
<dbReference type="InterPro" id="IPR032710">
    <property type="entry name" value="NTF2-like_dom_sf"/>
</dbReference>
<comment type="caution">
    <text evidence="2">The sequence shown here is derived from an EMBL/GenBank/DDBJ whole genome shotgun (WGS) entry which is preliminary data.</text>
</comment>
<proteinExistence type="predicted"/>
<evidence type="ECO:0000313" key="2">
    <source>
        <dbReference type="EMBL" id="GHF03750.1"/>
    </source>
</evidence>
<sequence length="131" mass="14572">MARFAHVLNAYLDALGRSDYATIKGLFSADGRVRSPFLGEMAAAPFFDRLAAASAQNVITPLDIFESTGGGPRAVAYFQYDWTVTDGTLITFTVMDYFEFEPDSDKIAFLDLIYDTHPIRTEHGDKYDSPL</sequence>
<reference evidence="2" key="2">
    <citation type="submission" date="2020-09" db="EMBL/GenBank/DDBJ databases">
        <authorList>
            <person name="Sun Q."/>
            <person name="Zhou Y."/>
        </authorList>
    </citation>
    <scope>NUCLEOTIDE SEQUENCE</scope>
    <source>
        <strain evidence="2">CGMCC 1.16548</strain>
    </source>
</reference>
<dbReference type="AlphaFoldDB" id="A0A8J3DZI6"/>
<dbReference type="Gene3D" id="3.10.450.50">
    <property type="match status" value="1"/>
</dbReference>
<name>A0A8J3DZI6_9MICO</name>
<evidence type="ECO:0000313" key="3">
    <source>
        <dbReference type="Proteomes" id="UP000617531"/>
    </source>
</evidence>
<evidence type="ECO:0000259" key="1">
    <source>
        <dbReference type="Pfam" id="PF12680"/>
    </source>
</evidence>
<organism evidence="2 3">
    <name type="scientific">Pseudolysinimonas yzui</name>
    <dbReference type="NCBI Taxonomy" id="2708254"/>
    <lineage>
        <taxon>Bacteria</taxon>
        <taxon>Bacillati</taxon>
        <taxon>Actinomycetota</taxon>
        <taxon>Actinomycetes</taxon>
        <taxon>Micrococcales</taxon>
        <taxon>Microbacteriaceae</taxon>
        <taxon>Pseudolysinimonas</taxon>
    </lineage>
</organism>
<gene>
    <name evidence="2" type="ORF">GCM10011600_00030</name>
</gene>
<dbReference type="InterPro" id="IPR037401">
    <property type="entry name" value="SnoaL-like"/>
</dbReference>
<dbReference type="SUPFAM" id="SSF54427">
    <property type="entry name" value="NTF2-like"/>
    <property type="match status" value="1"/>
</dbReference>
<dbReference type="Pfam" id="PF12680">
    <property type="entry name" value="SnoaL_2"/>
    <property type="match status" value="1"/>
</dbReference>